<reference evidence="1" key="1">
    <citation type="journal article" date="2022" name="Biotechnol. Bioprocess Eng.">
        <title>Pan-genome Analysis Reveals Comparative Genomic Features of Central Metabolic Pathways in Methylorubrum extorquens.</title>
        <authorList>
            <person name="Lee G.M."/>
            <person name="Scott-Nevros Z.K."/>
            <person name="Lee S.-M."/>
            <person name="Kim D."/>
        </authorList>
    </citation>
    <scope>NUCLEOTIDE SEQUENCE</scope>
    <source>
        <strain evidence="1">ATCC 55366</strain>
    </source>
</reference>
<organism evidence="1 2">
    <name type="scientific">Methylorubrum extorquens</name>
    <name type="common">Methylobacterium dichloromethanicum</name>
    <name type="synonym">Methylobacterium extorquens</name>
    <dbReference type="NCBI Taxonomy" id="408"/>
    <lineage>
        <taxon>Bacteria</taxon>
        <taxon>Pseudomonadati</taxon>
        <taxon>Pseudomonadota</taxon>
        <taxon>Alphaproteobacteria</taxon>
        <taxon>Hyphomicrobiales</taxon>
        <taxon>Methylobacteriaceae</taxon>
        <taxon>Methylorubrum</taxon>
    </lineage>
</organism>
<evidence type="ECO:0000313" key="2">
    <source>
        <dbReference type="Proteomes" id="UP001223720"/>
    </source>
</evidence>
<gene>
    <name evidence="1" type="ORF">KEC54_05425</name>
</gene>
<dbReference type="EMBL" id="CP073633">
    <property type="protein sequence ID" value="WHQ71038.1"/>
    <property type="molecule type" value="Genomic_DNA"/>
</dbReference>
<accession>A0AAX3WHM2</accession>
<proteinExistence type="predicted"/>
<name>A0AAX3WHM2_METEX</name>
<dbReference type="AlphaFoldDB" id="A0AAX3WHM2"/>
<protein>
    <submittedName>
        <fullName evidence="1">Uncharacterized protein</fullName>
    </submittedName>
</protein>
<dbReference type="Proteomes" id="UP001223720">
    <property type="component" value="Chromosome"/>
</dbReference>
<dbReference type="RefSeq" id="WP_012753604.1">
    <property type="nucleotide sequence ID" value="NZ_BJVP01000037.1"/>
</dbReference>
<sequence>MLAFGTASLTAPSTWREAEEATFALVQDVLGGRLPPLDGCTAEEVRRIGYLAEVALLLLDPRDRDALSGLVREARSQSSGAARTTISAVAWPRSRPYPRGFDEIDDRWEVSPGLDIGRFHSETTHPAVPRFR</sequence>
<evidence type="ECO:0000313" key="1">
    <source>
        <dbReference type="EMBL" id="WHQ71038.1"/>
    </source>
</evidence>